<comment type="caution">
    <text evidence="1">The sequence shown here is derived from an EMBL/GenBank/DDBJ whole genome shotgun (WGS) entry which is preliminary data.</text>
</comment>
<dbReference type="Pfam" id="PF00132">
    <property type="entry name" value="Hexapep"/>
    <property type="match status" value="1"/>
</dbReference>
<dbReference type="SUPFAM" id="SSF51161">
    <property type="entry name" value="Trimeric LpxA-like enzymes"/>
    <property type="match status" value="1"/>
</dbReference>
<dbReference type="InterPro" id="IPR050484">
    <property type="entry name" value="Transf_Hexapept/Carb_Anhydrase"/>
</dbReference>
<protein>
    <submittedName>
        <fullName evidence="1">Carbonic anhydrase/acetyltransferase-like protein (Isoleucine patch superfamily)</fullName>
    </submittedName>
</protein>
<evidence type="ECO:0000313" key="2">
    <source>
        <dbReference type="Proteomes" id="UP001519343"/>
    </source>
</evidence>
<dbReference type="InterPro" id="IPR011004">
    <property type="entry name" value="Trimer_LpxA-like_sf"/>
</dbReference>
<dbReference type="InterPro" id="IPR047324">
    <property type="entry name" value="LbH_gamma_CA-like"/>
</dbReference>
<evidence type="ECO:0000313" key="1">
    <source>
        <dbReference type="EMBL" id="MBP1933867.1"/>
    </source>
</evidence>
<dbReference type="InterPro" id="IPR001451">
    <property type="entry name" value="Hexapep"/>
</dbReference>
<dbReference type="CDD" id="cd04645">
    <property type="entry name" value="LbH_gamma_CA_like"/>
    <property type="match status" value="1"/>
</dbReference>
<organism evidence="1 2">
    <name type="scientific">Ammoniphilus resinae</name>
    <dbReference type="NCBI Taxonomy" id="861532"/>
    <lineage>
        <taxon>Bacteria</taxon>
        <taxon>Bacillati</taxon>
        <taxon>Bacillota</taxon>
        <taxon>Bacilli</taxon>
        <taxon>Bacillales</taxon>
        <taxon>Paenibacillaceae</taxon>
        <taxon>Aneurinibacillus group</taxon>
        <taxon>Ammoniphilus</taxon>
    </lineage>
</organism>
<dbReference type="PANTHER" id="PTHR13061:SF29">
    <property type="entry name" value="GAMMA CARBONIC ANHYDRASE-LIKE 1, MITOCHONDRIAL-RELATED"/>
    <property type="match status" value="1"/>
</dbReference>
<dbReference type="Proteomes" id="UP001519343">
    <property type="component" value="Unassembled WGS sequence"/>
</dbReference>
<gene>
    <name evidence="1" type="ORF">J2Z37_003884</name>
</gene>
<dbReference type="PANTHER" id="PTHR13061">
    <property type="entry name" value="DYNACTIN SUBUNIT P25"/>
    <property type="match status" value="1"/>
</dbReference>
<dbReference type="EMBL" id="JAGGKT010000014">
    <property type="protein sequence ID" value="MBP1933867.1"/>
    <property type="molecule type" value="Genomic_DNA"/>
</dbReference>
<sequence length="171" mass="18483">MNYSYEGKKPKLDETVYVAPGAQLIGDIVAGKESSIWFNTVLRGDNATITIGERVNIQDGSICHVDPGMPLTLEDDVSVGHQVILHGCTVRKGALIGMGATILNNAEIGEYALVAAGSLVSEGKKIPPRTLVMGVPAKVVRELTEKDLEMLKSTTRHYAEKGKKYIAEEIF</sequence>
<proteinExistence type="predicted"/>
<name>A0ABS4GUS0_9BACL</name>
<keyword evidence="2" id="KW-1185">Reference proteome</keyword>
<dbReference type="Gene3D" id="2.160.10.10">
    <property type="entry name" value="Hexapeptide repeat proteins"/>
    <property type="match status" value="1"/>
</dbReference>
<dbReference type="RefSeq" id="WP_209811882.1">
    <property type="nucleotide sequence ID" value="NZ_JAGGKT010000014.1"/>
</dbReference>
<accession>A0ABS4GUS0</accession>
<reference evidence="1 2" key="1">
    <citation type="submission" date="2021-03" db="EMBL/GenBank/DDBJ databases">
        <title>Genomic Encyclopedia of Type Strains, Phase IV (KMG-IV): sequencing the most valuable type-strain genomes for metagenomic binning, comparative biology and taxonomic classification.</title>
        <authorList>
            <person name="Goeker M."/>
        </authorList>
    </citation>
    <scope>NUCLEOTIDE SEQUENCE [LARGE SCALE GENOMIC DNA]</scope>
    <source>
        <strain evidence="1 2">DSM 24738</strain>
    </source>
</reference>